<evidence type="ECO:0000256" key="2">
    <source>
        <dbReference type="ARBA" id="ARBA00023015"/>
    </source>
</evidence>
<evidence type="ECO:0000256" key="1">
    <source>
        <dbReference type="ARBA" id="ARBA00004123"/>
    </source>
</evidence>
<organism evidence="8 9">
    <name type="scientific">Marchantia polymorpha subsp. ruderalis</name>
    <dbReference type="NCBI Taxonomy" id="1480154"/>
    <lineage>
        <taxon>Eukaryota</taxon>
        <taxon>Viridiplantae</taxon>
        <taxon>Streptophyta</taxon>
        <taxon>Embryophyta</taxon>
        <taxon>Marchantiophyta</taxon>
        <taxon>Marchantiopsida</taxon>
        <taxon>Marchantiidae</taxon>
        <taxon>Marchantiales</taxon>
        <taxon>Marchantiaceae</taxon>
        <taxon>Marchantia</taxon>
    </lineage>
</organism>
<dbReference type="PROSITE" id="PS50011">
    <property type="entry name" value="PROTEIN_KINASE_DOM"/>
    <property type="match status" value="1"/>
</dbReference>
<keyword evidence="9" id="KW-1185">Reference proteome</keyword>
<evidence type="ECO:0000259" key="7">
    <source>
        <dbReference type="PROSITE" id="PS50811"/>
    </source>
</evidence>
<protein>
    <recommendedName>
        <fullName evidence="10">Protein kinase domain-containing protein</fullName>
    </recommendedName>
</protein>
<dbReference type="SMART" id="SM00774">
    <property type="entry name" value="WRKY"/>
    <property type="match status" value="1"/>
</dbReference>
<dbReference type="GO" id="GO:0005524">
    <property type="term" value="F:ATP binding"/>
    <property type="evidence" value="ECO:0007669"/>
    <property type="project" value="InterPro"/>
</dbReference>
<dbReference type="InterPro" id="IPR003657">
    <property type="entry name" value="WRKY_dom"/>
</dbReference>
<dbReference type="SUPFAM" id="SSF118290">
    <property type="entry name" value="WRKY DNA-binding domain"/>
    <property type="match status" value="1"/>
</dbReference>
<proteinExistence type="predicted"/>
<evidence type="ECO:0000256" key="3">
    <source>
        <dbReference type="ARBA" id="ARBA00023125"/>
    </source>
</evidence>
<keyword evidence="2" id="KW-0805">Transcription regulation</keyword>
<dbReference type="GO" id="GO:0003700">
    <property type="term" value="F:DNA-binding transcription factor activity"/>
    <property type="evidence" value="ECO:0007669"/>
    <property type="project" value="InterPro"/>
</dbReference>
<dbReference type="PROSITE" id="PS50811">
    <property type="entry name" value="WRKY"/>
    <property type="match status" value="1"/>
</dbReference>
<name>A0A176VNM1_MARPO</name>
<dbReference type="AlphaFoldDB" id="A0A176VNM1"/>
<dbReference type="PANTHER" id="PTHR24345">
    <property type="entry name" value="SERINE/THREONINE-PROTEIN KINASE PLK"/>
    <property type="match status" value="1"/>
</dbReference>
<dbReference type="GO" id="GO:0004672">
    <property type="term" value="F:protein kinase activity"/>
    <property type="evidence" value="ECO:0007669"/>
    <property type="project" value="InterPro"/>
</dbReference>
<evidence type="ECO:0000259" key="6">
    <source>
        <dbReference type="PROSITE" id="PS50011"/>
    </source>
</evidence>
<comment type="caution">
    <text evidence="8">The sequence shown here is derived from an EMBL/GenBank/DDBJ whole genome shotgun (WGS) entry which is preliminary data.</text>
</comment>
<evidence type="ECO:0000256" key="5">
    <source>
        <dbReference type="ARBA" id="ARBA00023242"/>
    </source>
</evidence>
<dbReference type="Gene3D" id="1.10.510.10">
    <property type="entry name" value="Transferase(Phosphotransferase) domain 1"/>
    <property type="match status" value="1"/>
</dbReference>
<evidence type="ECO:0000256" key="4">
    <source>
        <dbReference type="ARBA" id="ARBA00023163"/>
    </source>
</evidence>
<dbReference type="GO" id="GO:0043565">
    <property type="term" value="F:sequence-specific DNA binding"/>
    <property type="evidence" value="ECO:0007669"/>
    <property type="project" value="InterPro"/>
</dbReference>
<dbReference type="GO" id="GO:0005634">
    <property type="term" value="C:nucleus"/>
    <property type="evidence" value="ECO:0007669"/>
    <property type="project" value="UniProtKB-SubCell"/>
</dbReference>
<keyword evidence="5" id="KW-0539">Nucleus</keyword>
<dbReference type="InterPro" id="IPR011009">
    <property type="entry name" value="Kinase-like_dom_sf"/>
</dbReference>
<dbReference type="Proteomes" id="UP000077202">
    <property type="component" value="Unassembled WGS sequence"/>
</dbReference>
<comment type="subcellular location">
    <subcellularLocation>
        <location evidence="1">Nucleus</location>
    </subcellularLocation>
</comment>
<reference evidence="8" key="1">
    <citation type="submission" date="2016-03" db="EMBL/GenBank/DDBJ databases">
        <title>Mechanisms controlling the formation of the plant cell surface in tip-growing cells are functionally conserved among land plants.</title>
        <authorList>
            <person name="Honkanen S."/>
            <person name="Jones V.A."/>
            <person name="Morieri G."/>
            <person name="Champion C."/>
            <person name="Hetherington A.J."/>
            <person name="Kelly S."/>
            <person name="Saint-Marcoux D."/>
            <person name="Proust H."/>
            <person name="Prescott H."/>
            <person name="Dolan L."/>
        </authorList>
    </citation>
    <scope>NUCLEOTIDE SEQUENCE [LARGE SCALE GENOMIC DNA]</scope>
    <source>
        <tissue evidence="8">Whole gametophyte</tissue>
    </source>
</reference>
<dbReference type="InterPro" id="IPR036576">
    <property type="entry name" value="WRKY_dom_sf"/>
</dbReference>
<dbReference type="Pfam" id="PF00069">
    <property type="entry name" value="Pkinase"/>
    <property type="match status" value="1"/>
</dbReference>
<dbReference type="Pfam" id="PF03106">
    <property type="entry name" value="WRKY"/>
    <property type="match status" value="1"/>
</dbReference>
<dbReference type="CDD" id="cd00180">
    <property type="entry name" value="PKc"/>
    <property type="match status" value="1"/>
</dbReference>
<keyword evidence="4" id="KW-0804">Transcription</keyword>
<accession>A0A176VNM1</accession>
<sequence length="494" mass="55975">MWLKMAVELREANGGSNRCEDVYTLQTNLRELMQQLQDETQSSFLSRDKFAQLQKAKTALSTVSRRGHARVRRRQPKVGTMVAGGVSLDLLVEAPSFRVAESLNPVFTTPPRPKSADKGDSLGHSVANVLYVGQFANQDPSSHLNLPQINNLSCGGYNNAMQLIQQLEIPHSYKSGWKVPIPATLRRNSFGKKARHKICDGGKNFAFRNGSRNVKKRIQRNTSNTIVVPAISDRLADIPADDYAWRKYGQKPIKDSNYPRSKDLETSQELAVKTINKVEVFEQNADKAYKRSMFIEAACVTTILPPHENVIKVHRYYETPTYIYIAMELLGKYTLSRSVRGFDSNQARKVFYKVLLGVKHLHDNGMVHCDLKLDNICMRKSFFLEPVLIDLGNMTLAEGDANRHRFESYGLFSRGELSDVRPIEDDMQRLADILESLLTGQEEMTDYAGERFPPKDGTHPDALDLLRIFRNDELRQSSTVDDILAHTWLQNVSP</sequence>
<dbReference type="InterPro" id="IPR008271">
    <property type="entry name" value="Ser/Thr_kinase_AS"/>
</dbReference>
<gene>
    <name evidence="8" type="ORF">AXG93_1998s1190</name>
</gene>
<feature type="domain" description="WRKY" evidence="7">
    <location>
        <begin position="234"/>
        <end position="273"/>
    </location>
</feature>
<feature type="domain" description="Protein kinase" evidence="6">
    <location>
        <begin position="242"/>
        <end position="494"/>
    </location>
</feature>
<dbReference type="Gene3D" id="2.20.25.80">
    <property type="entry name" value="WRKY domain"/>
    <property type="match status" value="1"/>
</dbReference>
<dbReference type="SUPFAM" id="SSF56112">
    <property type="entry name" value="Protein kinase-like (PK-like)"/>
    <property type="match status" value="1"/>
</dbReference>
<dbReference type="EMBL" id="LVLJ01003327">
    <property type="protein sequence ID" value="OAE21881.1"/>
    <property type="molecule type" value="Genomic_DNA"/>
</dbReference>
<evidence type="ECO:0000313" key="9">
    <source>
        <dbReference type="Proteomes" id="UP000077202"/>
    </source>
</evidence>
<keyword evidence="3" id="KW-0238">DNA-binding</keyword>
<dbReference type="InterPro" id="IPR000719">
    <property type="entry name" value="Prot_kinase_dom"/>
</dbReference>
<evidence type="ECO:0000313" key="8">
    <source>
        <dbReference type="EMBL" id="OAE21881.1"/>
    </source>
</evidence>
<dbReference type="PROSITE" id="PS00108">
    <property type="entry name" value="PROTEIN_KINASE_ST"/>
    <property type="match status" value="1"/>
</dbReference>
<dbReference type="SMART" id="SM00220">
    <property type="entry name" value="S_TKc"/>
    <property type="match status" value="1"/>
</dbReference>
<evidence type="ECO:0008006" key="10">
    <source>
        <dbReference type="Google" id="ProtNLM"/>
    </source>
</evidence>